<keyword evidence="2" id="KW-1185">Reference proteome</keyword>
<dbReference type="EMBL" id="ML769512">
    <property type="protein sequence ID" value="KAE9396516.1"/>
    <property type="molecule type" value="Genomic_DNA"/>
</dbReference>
<organism evidence="1 2">
    <name type="scientific">Gymnopus androsaceus JB14</name>
    <dbReference type="NCBI Taxonomy" id="1447944"/>
    <lineage>
        <taxon>Eukaryota</taxon>
        <taxon>Fungi</taxon>
        <taxon>Dikarya</taxon>
        <taxon>Basidiomycota</taxon>
        <taxon>Agaricomycotina</taxon>
        <taxon>Agaricomycetes</taxon>
        <taxon>Agaricomycetidae</taxon>
        <taxon>Agaricales</taxon>
        <taxon>Marasmiineae</taxon>
        <taxon>Omphalotaceae</taxon>
        <taxon>Gymnopus</taxon>
    </lineage>
</organism>
<sequence>MSNQSQHHRMLWLHEKLEDKIFSTELDESFNEVDWFSSDQSDQPKNKIQGALRDIIDTIPEQYWEKEDFEGWVVDTMTLKNPEKFNAGMNIEHSTIANCLRGHPNLFDCSSSEFLTSNGRLALRNRVGWKEDAEHSEQSHYDASNVPLLHKDYNVHAESNVTCDKLVY</sequence>
<proteinExistence type="predicted"/>
<evidence type="ECO:0000313" key="1">
    <source>
        <dbReference type="EMBL" id="KAE9396516.1"/>
    </source>
</evidence>
<reference evidence="1" key="1">
    <citation type="journal article" date="2019" name="Environ. Microbiol.">
        <title>Fungal ecological strategies reflected in gene transcription - a case study of two litter decomposers.</title>
        <authorList>
            <person name="Barbi F."/>
            <person name="Kohler A."/>
            <person name="Barry K."/>
            <person name="Baskaran P."/>
            <person name="Daum C."/>
            <person name="Fauchery L."/>
            <person name="Ihrmark K."/>
            <person name="Kuo A."/>
            <person name="LaButti K."/>
            <person name="Lipzen A."/>
            <person name="Morin E."/>
            <person name="Grigoriev I.V."/>
            <person name="Henrissat B."/>
            <person name="Lindahl B."/>
            <person name="Martin F."/>
        </authorList>
    </citation>
    <scope>NUCLEOTIDE SEQUENCE</scope>
    <source>
        <strain evidence="1">JB14</strain>
    </source>
</reference>
<protein>
    <submittedName>
        <fullName evidence="1">Uncharacterized protein</fullName>
    </submittedName>
</protein>
<dbReference type="Proteomes" id="UP000799118">
    <property type="component" value="Unassembled WGS sequence"/>
</dbReference>
<dbReference type="AlphaFoldDB" id="A0A6A4HFA4"/>
<accession>A0A6A4HFA4</accession>
<name>A0A6A4HFA4_9AGAR</name>
<evidence type="ECO:0000313" key="2">
    <source>
        <dbReference type="Proteomes" id="UP000799118"/>
    </source>
</evidence>
<gene>
    <name evidence="1" type="ORF">BT96DRAFT_941629</name>
</gene>